<comment type="caution">
    <text evidence="1">The sequence shown here is derived from an EMBL/GenBank/DDBJ whole genome shotgun (WGS) entry which is preliminary data.</text>
</comment>
<evidence type="ECO:0000313" key="2">
    <source>
        <dbReference type="Proteomes" id="UP001055879"/>
    </source>
</evidence>
<reference evidence="2" key="1">
    <citation type="journal article" date="2022" name="Mol. Ecol. Resour.">
        <title>The genomes of chicory, endive, great burdock and yacon provide insights into Asteraceae palaeo-polyploidization history and plant inulin production.</title>
        <authorList>
            <person name="Fan W."/>
            <person name="Wang S."/>
            <person name="Wang H."/>
            <person name="Wang A."/>
            <person name="Jiang F."/>
            <person name="Liu H."/>
            <person name="Zhao H."/>
            <person name="Xu D."/>
            <person name="Zhang Y."/>
        </authorList>
    </citation>
    <scope>NUCLEOTIDE SEQUENCE [LARGE SCALE GENOMIC DNA]</scope>
    <source>
        <strain evidence="2">cv. Niubang</strain>
    </source>
</reference>
<reference evidence="1 2" key="2">
    <citation type="journal article" date="2022" name="Mol. Ecol. Resour.">
        <title>The genomes of chicory, endive, great burdock and yacon provide insights into Asteraceae paleo-polyploidization history and plant inulin production.</title>
        <authorList>
            <person name="Fan W."/>
            <person name="Wang S."/>
            <person name="Wang H."/>
            <person name="Wang A."/>
            <person name="Jiang F."/>
            <person name="Liu H."/>
            <person name="Zhao H."/>
            <person name="Xu D."/>
            <person name="Zhang Y."/>
        </authorList>
    </citation>
    <scope>NUCLEOTIDE SEQUENCE [LARGE SCALE GENOMIC DNA]</scope>
    <source>
        <strain evidence="2">cv. Niubang</strain>
    </source>
</reference>
<sequence length="206" mass="22363">MDLKIGPLSAPESSVALASRVVFGGATSSAQTSNIVPLLIKKMMSFSEHMPSMATSGPPSPGSYLVAPMFTIDSDPVEETRVIKFMNVFLHISGSMGGGRREKEKKGEEEEGRVVDLTPQLVPAPLVINSHQSLPKLGCFIVGINILKKIQRSSLFKHIFKTKIAEKRVLRDGDHRKNGPGRPSGRSCCPGNTDYGCGSRSRSRRQ</sequence>
<keyword evidence="2" id="KW-1185">Reference proteome</keyword>
<evidence type="ECO:0000313" key="1">
    <source>
        <dbReference type="EMBL" id="KAI3747004.1"/>
    </source>
</evidence>
<organism evidence="1 2">
    <name type="scientific">Arctium lappa</name>
    <name type="common">Greater burdock</name>
    <name type="synonym">Lappa major</name>
    <dbReference type="NCBI Taxonomy" id="4217"/>
    <lineage>
        <taxon>Eukaryota</taxon>
        <taxon>Viridiplantae</taxon>
        <taxon>Streptophyta</taxon>
        <taxon>Embryophyta</taxon>
        <taxon>Tracheophyta</taxon>
        <taxon>Spermatophyta</taxon>
        <taxon>Magnoliopsida</taxon>
        <taxon>eudicotyledons</taxon>
        <taxon>Gunneridae</taxon>
        <taxon>Pentapetalae</taxon>
        <taxon>asterids</taxon>
        <taxon>campanulids</taxon>
        <taxon>Asterales</taxon>
        <taxon>Asteraceae</taxon>
        <taxon>Carduoideae</taxon>
        <taxon>Cardueae</taxon>
        <taxon>Arctiinae</taxon>
        <taxon>Arctium</taxon>
    </lineage>
</organism>
<dbReference type="Proteomes" id="UP001055879">
    <property type="component" value="Linkage Group LG03"/>
</dbReference>
<dbReference type="EMBL" id="CM042049">
    <property type="protein sequence ID" value="KAI3747004.1"/>
    <property type="molecule type" value="Genomic_DNA"/>
</dbReference>
<protein>
    <submittedName>
        <fullName evidence="1">Uncharacterized protein</fullName>
    </submittedName>
</protein>
<accession>A0ACB9DK27</accession>
<name>A0ACB9DK27_ARCLA</name>
<gene>
    <name evidence="1" type="ORF">L6452_09446</name>
</gene>
<proteinExistence type="predicted"/>